<reference evidence="13 14" key="1">
    <citation type="submission" date="2019-04" db="EMBL/GenBank/DDBJ databases">
        <title>Taxonomy of novel Haliea sp. from mangrove soil of West Coast of India.</title>
        <authorList>
            <person name="Verma A."/>
            <person name="Kumar P."/>
            <person name="Krishnamurthi S."/>
        </authorList>
    </citation>
    <scope>NUCLEOTIDE SEQUENCE [LARGE SCALE GENOMIC DNA]</scope>
    <source>
        <strain evidence="13 14">SAOS-164</strain>
    </source>
</reference>
<evidence type="ECO:0000313" key="13">
    <source>
        <dbReference type="EMBL" id="TGD74684.1"/>
    </source>
</evidence>
<dbReference type="OrthoDB" id="9804645at2"/>
<dbReference type="InterPro" id="IPR004358">
    <property type="entry name" value="Sig_transdc_His_kin-like_C"/>
</dbReference>
<evidence type="ECO:0000259" key="11">
    <source>
        <dbReference type="PROSITE" id="PS50109"/>
    </source>
</evidence>
<gene>
    <name evidence="13" type="ORF">E4634_05645</name>
</gene>
<evidence type="ECO:0000256" key="1">
    <source>
        <dbReference type="ARBA" id="ARBA00000085"/>
    </source>
</evidence>
<dbReference type="Pfam" id="PF00512">
    <property type="entry name" value="HisKA"/>
    <property type="match status" value="1"/>
</dbReference>
<comment type="caution">
    <text evidence="13">The sequence shown here is derived from an EMBL/GenBank/DDBJ whole genome shotgun (WGS) entry which is preliminary data.</text>
</comment>
<evidence type="ECO:0000259" key="12">
    <source>
        <dbReference type="PROSITE" id="PS50885"/>
    </source>
</evidence>
<dbReference type="GO" id="GO:0000155">
    <property type="term" value="F:phosphorelay sensor kinase activity"/>
    <property type="evidence" value="ECO:0007669"/>
    <property type="project" value="InterPro"/>
</dbReference>
<dbReference type="Gene3D" id="1.10.287.130">
    <property type="match status" value="1"/>
</dbReference>
<dbReference type="FunFam" id="3.30.565.10:FF:000006">
    <property type="entry name" value="Sensor histidine kinase WalK"/>
    <property type="match status" value="1"/>
</dbReference>
<dbReference type="GO" id="GO:0005524">
    <property type="term" value="F:ATP binding"/>
    <property type="evidence" value="ECO:0007669"/>
    <property type="project" value="UniProtKB-KW"/>
</dbReference>
<dbReference type="PRINTS" id="PR00344">
    <property type="entry name" value="BCTRLSENSOR"/>
</dbReference>
<dbReference type="InterPro" id="IPR003661">
    <property type="entry name" value="HisK_dim/P_dom"/>
</dbReference>
<dbReference type="EMBL" id="SRLE01000005">
    <property type="protein sequence ID" value="TGD74684.1"/>
    <property type="molecule type" value="Genomic_DNA"/>
</dbReference>
<dbReference type="SMART" id="SM00388">
    <property type="entry name" value="HisKA"/>
    <property type="match status" value="1"/>
</dbReference>
<evidence type="ECO:0000256" key="8">
    <source>
        <dbReference type="ARBA" id="ARBA00022777"/>
    </source>
</evidence>
<proteinExistence type="predicted"/>
<accession>A0A4Z0M5C3</accession>
<dbReference type="PROSITE" id="PS50885">
    <property type="entry name" value="HAMP"/>
    <property type="match status" value="1"/>
</dbReference>
<dbReference type="Pfam" id="PF02518">
    <property type="entry name" value="HATPase_c"/>
    <property type="match status" value="1"/>
</dbReference>
<dbReference type="GO" id="GO:0005886">
    <property type="term" value="C:plasma membrane"/>
    <property type="evidence" value="ECO:0007669"/>
    <property type="project" value="UniProtKB-SubCell"/>
</dbReference>
<comment type="catalytic activity">
    <reaction evidence="1">
        <text>ATP + protein L-histidine = ADP + protein N-phospho-L-histidine.</text>
        <dbReference type="EC" id="2.7.13.3"/>
    </reaction>
</comment>
<dbReference type="Proteomes" id="UP000298050">
    <property type="component" value="Unassembled WGS sequence"/>
</dbReference>
<dbReference type="SUPFAM" id="SSF158472">
    <property type="entry name" value="HAMP domain-like"/>
    <property type="match status" value="1"/>
</dbReference>
<dbReference type="Pfam" id="PF00672">
    <property type="entry name" value="HAMP"/>
    <property type="match status" value="1"/>
</dbReference>
<sequence length="450" mass="49973">MRSSLFVKIFLGFWLVTIAVLGSWMLVNQYLDTLPFADQQAAPPPPEAPPRRMILRLIYSLQNAPLENLPLLITTASQEHGVSIWLLDRRGNDLLQRPVPEDVVEVAGELRGGRRQAFGSGGDERLIAHTIYREDGRLRLVIGLPPPRHRLLGVLGANPWLRLLIAVLVSGLVCYGLSRLVTVRLRAVGKASRQLADGDLHTRIRVRERGGDETDALARDFNVMAEQLEGRIQAQKRLLSDVSHELRSPLARLRVALALAMDAPAKRGDYLERMELDIERLEELIGQLLTSQQGTITLDSHIDLVELLRRLCDDASFEGASQGKRVSLHTTLDEALVASHADLLQKCFDNMIRNALRHTAQDSEVTVSLAQEGSHFRVCVEDRGPGVPEAELSRIFDEFYRVDTARTREHGGYGLGLTIARRAIEQHGGSLHAENTGSGLRLVVTLPTDT</sequence>
<dbReference type="EC" id="2.7.13.3" evidence="3"/>
<dbReference type="SUPFAM" id="SSF55874">
    <property type="entry name" value="ATPase domain of HSP90 chaperone/DNA topoisomerase II/histidine kinase"/>
    <property type="match status" value="1"/>
</dbReference>
<dbReference type="InterPro" id="IPR036890">
    <property type="entry name" value="HATPase_C_sf"/>
</dbReference>
<dbReference type="CDD" id="cd06225">
    <property type="entry name" value="HAMP"/>
    <property type="match status" value="1"/>
</dbReference>
<dbReference type="RefSeq" id="WP_135441681.1">
    <property type="nucleotide sequence ID" value="NZ_SRLE01000005.1"/>
</dbReference>
<feature type="domain" description="HAMP" evidence="12">
    <location>
        <begin position="179"/>
        <end position="233"/>
    </location>
</feature>
<dbReference type="Gene3D" id="1.10.8.500">
    <property type="entry name" value="HAMP domain in histidine kinase"/>
    <property type="match status" value="1"/>
</dbReference>
<feature type="domain" description="Histidine kinase" evidence="11">
    <location>
        <begin position="241"/>
        <end position="450"/>
    </location>
</feature>
<evidence type="ECO:0000256" key="5">
    <source>
        <dbReference type="ARBA" id="ARBA00022553"/>
    </source>
</evidence>
<comment type="subcellular location">
    <subcellularLocation>
        <location evidence="2">Cell membrane</location>
        <topology evidence="2">Multi-pass membrane protein</topology>
    </subcellularLocation>
</comment>
<dbReference type="InterPro" id="IPR050980">
    <property type="entry name" value="2C_sensor_his_kinase"/>
</dbReference>
<dbReference type="SUPFAM" id="SSF47384">
    <property type="entry name" value="Homodimeric domain of signal transducing histidine kinase"/>
    <property type="match status" value="1"/>
</dbReference>
<dbReference type="InterPro" id="IPR041124">
    <property type="entry name" value="AbfS_sensor"/>
</dbReference>
<dbReference type="SMART" id="SM00304">
    <property type="entry name" value="HAMP"/>
    <property type="match status" value="1"/>
</dbReference>
<dbReference type="InterPro" id="IPR003594">
    <property type="entry name" value="HATPase_dom"/>
</dbReference>
<evidence type="ECO:0000256" key="9">
    <source>
        <dbReference type="ARBA" id="ARBA00022840"/>
    </source>
</evidence>
<evidence type="ECO:0000313" key="14">
    <source>
        <dbReference type="Proteomes" id="UP000298050"/>
    </source>
</evidence>
<keyword evidence="10" id="KW-0812">Transmembrane</keyword>
<dbReference type="InterPro" id="IPR036097">
    <property type="entry name" value="HisK_dim/P_sf"/>
</dbReference>
<evidence type="ECO:0000256" key="4">
    <source>
        <dbReference type="ARBA" id="ARBA00022475"/>
    </source>
</evidence>
<keyword evidence="5" id="KW-0597">Phosphoprotein</keyword>
<organism evidence="13 14">
    <name type="scientific">Mangrovimicrobium sediminis</name>
    <dbReference type="NCBI Taxonomy" id="2562682"/>
    <lineage>
        <taxon>Bacteria</taxon>
        <taxon>Pseudomonadati</taxon>
        <taxon>Pseudomonadota</taxon>
        <taxon>Gammaproteobacteria</taxon>
        <taxon>Cellvibrionales</taxon>
        <taxon>Halieaceae</taxon>
        <taxon>Mangrovimicrobium</taxon>
    </lineage>
</organism>
<dbReference type="PANTHER" id="PTHR44936:SF10">
    <property type="entry name" value="SENSOR PROTEIN RSTB"/>
    <property type="match status" value="1"/>
</dbReference>
<name>A0A4Z0M5C3_9GAMM</name>
<evidence type="ECO:0000256" key="7">
    <source>
        <dbReference type="ARBA" id="ARBA00022741"/>
    </source>
</evidence>
<keyword evidence="14" id="KW-1185">Reference proteome</keyword>
<keyword evidence="7" id="KW-0547">Nucleotide-binding</keyword>
<dbReference type="PROSITE" id="PS50109">
    <property type="entry name" value="HIS_KIN"/>
    <property type="match status" value="1"/>
</dbReference>
<dbReference type="PANTHER" id="PTHR44936">
    <property type="entry name" value="SENSOR PROTEIN CREC"/>
    <property type="match status" value="1"/>
</dbReference>
<keyword evidence="10" id="KW-0472">Membrane</keyword>
<keyword evidence="6" id="KW-0808">Transferase</keyword>
<keyword evidence="8" id="KW-0418">Kinase</keyword>
<dbReference type="Gene3D" id="3.30.565.10">
    <property type="entry name" value="Histidine kinase-like ATPase, C-terminal domain"/>
    <property type="match status" value="1"/>
</dbReference>
<keyword evidence="4" id="KW-1003">Cell membrane</keyword>
<dbReference type="Pfam" id="PF18225">
    <property type="entry name" value="AbfS_sensor"/>
    <property type="match status" value="1"/>
</dbReference>
<evidence type="ECO:0000256" key="10">
    <source>
        <dbReference type="SAM" id="Phobius"/>
    </source>
</evidence>
<dbReference type="SMART" id="SM00387">
    <property type="entry name" value="HATPase_c"/>
    <property type="match status" value="1"/>
</dbReference>
<evidence type="ECO:0000256" key="6">
    <source>
        <dbReference type="ARBA" id="ARBA00022679"/>
    </source>
</evidence>
<keyword evidence="9" id="KW-0067">ATP-binding</keyword>
<evidence type="ECO:0000256" key="3">
    <source>
        <dbReference type="ARBA" id="ARBA00012438"/>
    </source>
</evidence>
<dbReference type="CDD" id="cd00082">
    <property type="entry name" value="HisKA"/>
    <property type="match status" value="1"/>
</dbReference>
<protein>
    <recommendedName>
        <fullName evidence="3">histidine kinase</fullName>
        <ecNumber evidence="3">2.7.13.3</ecNumber>
    </recommendedName>
</protein>
<dbReference type="AlphaFoldDB" id="A0A4Z0M5C3"/>
<keyword evidence="10" id="KW-1133">Transmembrane helix</keyword>
<feature type="transmembrane region" description="Helical" evidence="10">
    <location>
        <begin position="5"/>
        <end position="27"/>
    </location>
</feature>
<evidence type="ECO:0000256" key="2">
    <source>
        <dbReference type="ARBA" id="ARBA00004651"/>
    </source>
</evidence>
<dbReference type="InterPro" id="IPR003660">
    <property type="entry name" value="HAMP_dom"/>
</dbReference>
<dbReference type="InterPro" id="IPR005467">
    <property type="entry name" value="His_kinase_dom"/>
</dbReference>